<evidence type="ECO:0000256" key="1">
    <source>
        <dbReference type="SAM" id="MobiDB-lite"/>
    </source>
</evidence>
<dbReference type="EMBL" id="FQYO01000004">
    <property type="protein sequence ID" value="SHJ05709.1"/>
    <property type="molecule type" value="Genomic_DNA"/>
</dbReference>
<evidence type="ECO:0008006" key="4">
    <source>
        <dbReference type="Google" id="ProtNLM"/>
    </source>
</evidence>
<organism evidence="2 3">
    <name type="scientific">Wenxinia saemankumensis</name>
    <dbReference type="NCBI Taxonomy" id="1447782"/>
    <lineage>
        <taxon>Bacteria</taxon>
        <taxon>Pseudomonadati</taxon>
        <taxon>Pseudomonadota</taxon>
        <taxon>Alphaproteobacteria</taxon>
        <taxon>Rhodobacterales</taxon>
        <taxon>Roseobacteraceae</taxon>
        <taxon>Wenxinia</taxon>
    </lineage>
</organism>
<sequence>MTRHAFLEDFDPPPVPAGPVEEPPSGPSEDWLDGHAAGRAEALAEAEATHAALTADLVAALADLDFAGAEARRVVLDGLQPLFRELVGRFLPDAARATFAPRIAAELAEAAAQDTARPLRLHVAPGAAAEVEAARTALPAAALVIVPDPDLGPLEAVIVAGGAETGLDLGGLTDQLVEILSNLVPPPAAEEGRAHG</sequence>
<gene>
    <name evidence="2" type="ORF">SAMN05444417_2719</name>
</gene>
<name>A0A1M6G716_9RHOB</name>
<accession>A0A1M6G716</accession>
<dbReference type="STRING" id="1447782.SAMN05444417_2719"/>
<dbReference type="AlphaFoldDB" id="A0A1M6G716"/>
<feature type="compositionally biased region" description="Pro residues" evidence="1">
    <location>
        <begin position="12"/>
        <end position="26"/>
    </location>
</feature>
<feature type="region of interest" description="Disordered" evidence="1">
    <location>
        <begin position="1"/>
        <end position="33"/>
    </location>
</feature>
<keyword evidence="3" id="KW-1185">Reference proteome</keyword>
<evidence type="ECO:0000313" key="3">
    <source>
        <dbReference type="Proteomes" id="UP000184292"/>
    </source>
</evidence>
<evidence type="ECO:0000313" key="2">
    <source>
        <dbReference type="EMBL" id="SHJ05709.1"/>
    </source>
</evidence>
<proteinExistence type="predicted"/>
<dbReference type="Proteomes" id="UP000184292">
    <property type="component" value="Unassembled WGS sequence"/>
</dbReference>
<protein>
    <recommendedName>
        <fullName evidence="4">Flagellar assembly protein FliH</fullName>
    </recommendedName>
</protein>
<reference evidence="2 3" key="1">
    <citation type="submission" date="2016-11" db="EMBL/GenBank/DDBJ databases">
        <authorList>
            <person name="Jaros S."/>
            <person name="Januszkiewicz K."/>
            <person name="Wedrychowicz H."/>
        </authorList>
    </citation>
    <scope>NUCLEOTIDE SEQUENCE [LARGE SCALE GENOMIC DNA]</scope>
    <source>
        <strain evidence="2 3">DSM 100565</strain>
    </source>
</reference>
<dbReference type="RefSeq" id="WP_073331599.1">
    <property type="nucleotide sequence ID" value="NZ_FQYO01000004.1"/>
</dbReference>